<feature type="domain" description="Nucleolar protein 58/56 N-terminal" evidence="1">
    <location>
        <begin position="4"/>
        <end position="42"/>
    </location>
</feature>
<dbReference type="Proteomes" id="UP000092154">
    <property type="component" value="Unassembled WGS sequence"/>
</dbReference>
<dbReference type="AlphaFoldDB" id="A0A1B7MJV4"/>
<name>A0A1B7MJV4_9AGAM</name>
<protein>
    <recommendedName>
        <fullName evidence="1">Nucleolar protein 58/56 N-terminal domain-containing protein</fullName>
    </recommendedName>
</protein>
<dbReference type="InParanoid" id="A0A1B7MJV4"/>
<dbReference type="EMBL" id="KV448893">
    <property type="protein sequence ID" value="OAX32874.1"/>
    <property type="molecule type" value="Genomic_DNA"/>
</dbReference>
<dbReference type="OrthoDB" id="6780543at2759"/>
<dbReference type="STRING" id="1314800.A0A1B7MJV4"/>
<accession>A0A1B7MJV4</accession>
<organism evidence="2 3">
    <name type="scientific">Rhizopogon vinicolor AM-OR11-026</name>
    <dbReference type="NCBI Taxonomy" id="1314800"/>
    <lineage>
        <taxon>Eukaryota</taxon>
        <taxon>Fungi</taxon>
        <taxon>Dikarya</taxon>
        <taxon>Basidiomycota</taxon>
        <taxon>Agaricomycotina</taxon>
        <taxon>Agaricomycetes</taxon>
        <taxon>Agaricomycetidae</taxon>
        <taxon>Boletales</taxon>
        <taxon>Suillineae</taxon>
        <taxon>Rhizopogonaceae</taxon>
        <taxon>Rhizopogon</taxon>
    </lineage>
</organism>
<keyword evidence="3" id="KW-1185">Reference proteome</keyword>
<dbReference type="InterPro" id="IPR012974">
    <property type="entry name" value="NOP58/56_N"/>
</dbReference>
<evidence type="ECO:0000259" key="1">
    <source>
        <dbReference type="Pfam" id="PF08156"/>
    </source>
</evidence>
<evidence type="ECO:0000313" key="3">
    <source>
        <dbReference type="Proteomes" id="UP000092154"/>
    </source>
</evidence>
<reference evidence="2 3" key="1">
    <citation type="submission" date="2016-06" db="EMBL/GenBank/DDBJ databases">
        <title>Comparative genomics of the ectomycorrhizal sister species Rhizopogon vinicolor and Rhizopogon vesiculosus (Basidiomycota: Boletales) reveals a divergence of the mating type B locus.</title>
        <authorList>
            <consortium name="DOE Joint Genome Institute"/>
            <person name="Mujic A.B."/>
            <person name="Kuo A."/>
            <person name="Tritt A."/>
            <person name="Lipzen A."/>
            <person name="Chen C."/>
            <person name="Johnson J."/>
            <person name="Sharma A."/>
            <person name="Barry K."/>
            <person name="Grigoriev I.V."/>
            <person name="Spatafora J.W."/>
        </authorList>
    </citation>
    <scope>NUCLEOTIDE SEQUENCE [LARGE SCALE GENOMIC DNA]</scope>
    <source>
        <strain evidence="2 3">AM-OR11-026</strain>
    </source>
</reference>
<dbReference type="Pfam" id="PF08156">
    <property type="entry name" value="NOP5NT"/>
    <property type="match status" value="1"/>
</dbReference>
<evidence type="ECO:0000313" key="2">
    <source>
        <dbReference type="EMBL" id="OAX32874.1"/>
    </source>
</evidence>
<gene>
    <name evidence="2" type="ORF">K503DRAFT_794650</name>
</gene>
<proteinExistence type="predicted"/>
<sequence length="102" mass="10982">MVTHALFNSASGYAVFDVKLHENIGSRIKSIQDSIDDLSKWSRLSALENINDISEGIVNEHLKSLLELNLSKPKKGSNTILAASAATLAWSISDALGIQCDA</sequence>